<feature type="binding site" evidence="6">
    <location>
        <position position="182"/>
    </location>
    <ligand>
        <name>substrate</name>
    </ligand>
</feature>
<evidence type="ECO:0000256" key="7">
    <source>
        <dbReference type="PIRSR" id="PIRSR000915-3"/>
    </source>
</evidence>
<dbReference type="NCBIfam" id="TIGR01457">
    <property type="entry name" value="HAD-SF-IIA-hyp2"/>
    <property type="match status" value="1"/>
</dbReference>
<dbReference type="Proteomes" id="UP000029079">
    <property type="component" value="Chromosome"/>
</dbReference>
<evidence type="ECO:0000313" key="9">
    <source>
        <dbReference type="Proteomes" id="UP000029079"/>
    </source>
</evidence>
<dbReference type="KEGG" id="wct:WS74_1019"/>
<keyword evidence="3" id="KW-0378">Hydrolase</keyword>
<comment type="cofactor">
    <cofactor evidence="7">
        <name>Mg(2+)</name>
        <dbReference type="ChEBI" id="CHEBI:18420"/>
    </cofactor>
    <text evidence="7">Divalent metal ions. Mg(2+) is the most effective.</text>
</comment>
<feature type="active site" description="Proton donor" evidence="5">
    <location>
        <position position="12"/>
    </location>
</feature>
<dbReference type="SUPFAM" id="SSF56784">
    <property type="entry name" value="HAD-like"/>
    <property type="match status" value="1"/>
</dbReference>
<name>A0A075U718_9LACO</name>
<dbReference type="OrthoDB" id="9810449at2"/>
<dbReference type="NCBIfam" id="TIGR01460">
    <property type="entry name" value="HAD-SF-IIA"/>
    <property type="match status" value="1"/>
</dbReference>
<evidence type="ECO:0000256" key="2">
    <source>
        <dbReference type="ARBA" id="ARBA00022723"/>
    </source>
</evidence>
<evidence type="ECO:0000313" key="8">
    <source>
        <dbReference type="EMBL" id="AIM63271.1"/>
    </source>
</evidence>
<dbReference type="PANTHER" id="PTHR19288:SF46">
    <property type="entry name" value="HALOACID DEHALOGENASE-LIKE HYDROLASE DOMAIN-CONTAINING PROTEIN 2"/>
    <property type="match status" value="1"/>
</dbReference>
<organism evidence="8 9">
    <name type="scientific">Weissella ceti</name>
    <dbReference type="NCBI Taxonomy" id="759620"/>
    <lineage>
        <taxon>Bacteria</taxon>
        <taxon>Bacillati</taxon>
        <taxon>Bacillota</taxon>
        <taxon>Bacilli</taxon>
        <taxon>Lactobacillales</taxon>
        <taxon>Lactobacillaceae</taxon>
        <taxon>Weissella</taxon>
    </lineage>
</organism>
<protein>
    <submittedName>
        <fullName evidence="8">YutF protein</fullName>
    </submittedName>
</protein>
<gene>
    <name evidence="8" type="ORF">WS74_1019</name>
</gene>
<proteinExistence type="inferred from homology"/>
<dbReference type="SFLD" id="SFLDG01139">
    <property type="entry name" value="C2.A:_Pyridoxal_Phosphate_Phos"/>
    <property type="match status" value="1"/>
</dbReference>
<comment type="similarity">
    <text evidence="1">Belongs to the HAD-like hydrolase superfamily. NagD family.</text>
</comment>
<accession>A0A075U718</accession>
<evidence type="ECO:0000256" key="4">
    <source>
        <dbReference type="ARBA" id="ARBA00022842"/>
    </source>
</evidence>
<feature type="binding site" evidence="7">
    <location>
        <position position="10"/>
    </location>
    <ligand>
        <name>Mg(2+)</name>
        <dbReference type="ChEBI" id="CHEBI:18420"/>
    </ligand>
</feature>
<feature type="active site" description="Nucleophile" evidence="5">
    <location>
        <position position="10"/>
    </location>
</feature>
<dbReference type="InterPro" id="IPR036412">
    <property type="entry name" value="HAD-like_sf"/>
</dbReference>
<dbReference type="Gene3D" id="3.40.50.1000">
    <property type="entry name" value="HAD superfamily/HAD-like"/>
    <property type="match status" value="2"/>
</dbReference>
<dbReference type="InterPro" id="IPR023214">
    <property type="entry name" value="HAD_sf"/>
</dbReference>
<keyword evidence="2 7" id="KW-0479">Metal-binding</keyword>
<dbReference type="InterPro" id="IPR006357">
    <property type="entry name" value="HAD-SF_hydro_IIA"/>
</dbReference>
<dbReference type="STRING" id="759620.WS105_1015"/>
<feature type="binding site" evidence="7">
    <location>
        <position position="12"/>
    </location>
    <ligand>
        <name>Mg(2+)</name>
        <dbReference type="ChEBI" id="CHEBI:18420"/>
    </ligand>
</feature>
<evidence type="ECO:0000256" key="5">
    <source>
        <dbReference type="PIRSR" id="PIRSR000915-1"/>
    </source>
</evidence>
<dbReference type="KEGG" id="wce:WS08_0953"/>
<dbReference type="PANTHER" id="PTHR19288">
    <property type="entry name" value="4-NITROPHENYLPHOSPHATASE-RELATED"/>
    <property type="match status" value="1"/>
</dbReference>
<evidence type="ECO:0000256" key="6">
    <source>
        <dbReference type="PIRSR" id="PIRSR000915-2"/>
    </source>
</evidence>
<dbReference type="KEGG" id="wci:WS105_1015"/>
<dbReference type="Pfam" id="PF13344">
    <property type="entry name" value="Hydrolase_6"/>
    <property type="match status" value="1"/>
</dbReference>
<dbReference type="EMBL" id="CP009223">
    <property type="protein sequence ID" value="AIM63271.1"/>
    <property type="molecule type" value="Genomic_DNA"/>
</dbReference>
<dbReference type="Pfam" id="PF13242">
    <property type="entry name" value="Hydrolase_like"/>
    <property type="match status" value="1"/>
</dbReference>
<dbReference type="PATRIC" id="fig|759620.7.peg.978"/>
<dbReference type="PIRSF" id="PIRSF000915">
    <property type="entry name" value="PGP-type_phosphatase"/>
    <property type="match status" value="1"/>
</dbReference>
<dbReference type="GO" id="GO:0046872">
    <property type="term" value="F:metal ion binding"/>
    <property type="evidence" value="ECO:0007669"/>
    <property type="project" value="UniProtKB-KW"/>
</dbReference>
<sequence length="255" mass="27595">MLKYDAYFIDLDGTIYAGTESFPAAKRFMEKLKASDSSYLFVTNNSTKTPEEVAAFLTEQHGIVTTPEDIYTSAMATADYVAGQGYQRVMMIGEHGLKTALENKGLTLVTEGTADVVVVGLDRDINYDKLMHATLAIQNGAAFVATNVDTNLPNERGLLPGAGTIVAAVKTATQQEPVVVGKPEKIIMQEALKRTGLKANQVVMVGDNYQTDILAGINAEMDTLLVYTGVSTPEQVAEKPVQPTHVVNALDEWEF</sequence>
<feature type="binding site" evidence="7">
    <location>
        <position position="207"/>
    </location>
    <ligand>
        <name>Mg(2+)</name>
        <dbReference type="ChEBI" id="CHEBI:18420"/>
    </ligand>
</feature>
<evidence type="ECO:0000256" key="3">
    <source>
        <dbReference type="ARBA" id="ARBA00022801"/>
    </source>
</evidence>
<keyword evidence="4 7" id="KW-0460">Magnesium</keyword>
<dbReference type="CDD" id="cd07530">
    <property type="entry name" value="HAD_Pase_UmpH-like"/>
    <property type="match status" value="1"/>
</dbReference>
<dbReference type="SFLD" id="SFLDS00003">
    <property type="entry name" value="Haloacid_Dehalogenase"/>
    <property type="match status" value="1"/>
</dbReference>
<dbReference type="InterPro" id="IPR006354">
    <property type="entry name" value="HAD-SF_hydro_IIA_hyp1"/>
</dbReference>
<dbReference type="FunFam" id="3.40.50.1000:FF:000053">
    <property type="entry name" value="TIGR01457 family HAD hydrolase"/>
    <property type="match status" value="1"/>
</dbReference>
<dbReference type="RefSeq" id="WP_009496134.1">
    <property type="nucleotide sequence ID" value="NZ_CP009223.1"/>
</dbReference>
<dbReference type="GO" id="GO:0016791">
    <property type="term" value="F:phosphatase activity"/>
    <property type="evidence" value="ECO:0007669"/>
    <property type="project" value="TreeGrafter"/>
</dbReference>
<reference evidence="8 9" key="1">
    <citation type="journal article" date="2014" name="Genome Announc.">
        <title>Complete Genome Sequences of Fish Pathogenic Weissella ceti Strains WS74 and WS105.</title>
        <authorList>
            <person name="Figueiredo H.C."/>
            <person name="Leal C.A."/>
            <person name="Dorella F.A."/>
            <person name="Carvalho A.F."/>
            <person name="Soares S.C."/>
            <person name="Pereira F.L."/>
            <person name="Azevedo V.A."/>
        </authorList>
    </citation>
    <scope>NUCLEOTIDE SEQUENCE [LARGE SCALE GENOMIC DNA]</scope>
    <source>
        <strain evidence="8 9">WS74</strain>
    </source>
</reference>
<keyword evidence="9" id="KW-1185">Reference proteome</keyword>
<dbReference type="GO" id="GO:0005737">
    <property type="term" value="C:cytoplasm"/>
    <property type="evidence" value="ECO:0007669"/>
    <property type="project" value="TreeGrafter"/>
</dbReference>
<dbReference type="SFLD" id="SFLDG01129">
    <property type="entry name" value="C1.5:_HAD__Beta-PGM__Phosphata"/>
    <property type="match status" value="1"/>
</dbReference>
<dbReference type="AlphaFoldDB" id="A0A075U718"/>
<reference evidence="9" key="2">
    <citation type="submission" date="2014-08" db="EMBL/GenBank/DDBJ databases">
        <title>Complete genome of Weissella ceti strain WS74 isolated from diseased rainbow trout in Brazil.</title>
        <authorList>
            <person name="Figueiredo H.C.P."/>
            <person name="Leal C.A.G."/>
            <person name="Pereira F.L."/>
            <person name="Soares S.C."/>
            <person name="Dorella F.A."/>
            <person name="Carvalho A.F."/>
            <person name="Azevedo V.A.C."/>
        </authorList>
    </citation>
    <scope>NUCLEOTIDE SEQUENCE [LARGE SCALE GENOMIC DNA]</scope>
    <source>
        <strain evidence="9">WS74</strain>
    </source>
</reference>
<evidence type="ECO:0000256" key="1">
    <source>
        <dbReference type="ARBA" id="ARBA00006696"/>
    </source>
</evidence>